<evidence type="ECO:0000256" key="7">
    <source>
        <dbReference type="ARBA" id="ARBA00022840"/>
    </source>
</evidence>
<dbReference type="EC" id="4.2.1.136" evidence="17"/>
<evidence type="ECO:0000256" key="10">
    <source>
        <dbReference type="ARBA" id="ARBA00023027"/>
    </source>
</evidence>
<dbReference type="AlphaFoldDB" id="A0A1L7CW20"/>
<evidence type="ECO:0000259" key="19">
    <source>
        <dbReference type="PROSITE" id="PS51383"/>
    </source>
</evidence>
<evidence type="ECO:0000256" key="17">
    <source>
        <dbReference type="HAMAP-Rule" id="MF_01965"/>
    </source>
</evidence>
<keyword evidence="5 18" id="KW-0479">Metal-binding</keyword>
<evidence type="ECO:0000256" key="13">
    <source>
        <dbReference type="ARBA" id="ARBA00023268"/>
    </source>
</evidence>
<evidence type="ECO:0000313" key="21">
    <source>
        <dbReference type="EMBL" id="APT90069.1"/>
    </source>
</evidence>
<comment type="similarity">
    <text evidence="3 18">In the N-terminal section; belongs to the NnrE/AIBP family.</text>
</comment>
<feature type="domain" description="YjeF N-terminal" evidence="20">
    <location>
        <begin position="10"/>
        <end position="214"/>
    </location>
</feature>
<comment type="subunit">
    <text evidence="17">Homotetramer.</text>
</comment>
<comment type="function">
    <text evidence="17">Catalyzes the dehydration of the S-form of NAD(P)HX at the expense of ADP, which is converted to AMP. Together with NAD(P)HX epimerase, which catalyzes the epimerization of the S- and R-forms, the enzyme allows the repair of both epimers of NAD(P)HX, a damaged form of NAD(P)H that is a result of enzymatic or heat-dependent hydration.</text>
</comment>
<keyword evidence="9 18" id="KW-0630">Potassium</keyword>
<evidence type="ECO:0000256" key="2">
    <source>
        <dbReference type="ARBA" id="ARBA00000909"/>
    </source>
</evidence>
<comment type="catalytic activity">
    <reaction evidence="2 18">
        <text>(6R)-NADPHX = (6S)-NADPHX</text>
        <dbReference type="Rhea" id="RHEA:32227"/>
        <dbReference type="ChEBI" id="CHEBI:64076"/>
        <dbReference type="ChEBI" id="CHEBI:64077"/>
        <dbReference type="EC" id="5.1.99.6"/>
    </reaction>
</comment>
<evidence type="ECO:0000256" key="8">
    <source>
        <dbReference type="ARBA" id="ARBA00022857"/>
    </source>
</evidence>
<dbReference type="PANTHER" id="PTHR12592:SF0">
    <property type="entry name" value="ATP-DEPENDENT (S)-NAD(P)H-HYDRATE DEHYDRATASE"/>
    <property type="match status" value="1"/>
</dbReference>
<keyword evidence="10 17" id="KW-0520">NAD</keyword>
<dbReference type="GO" id="GO:0046872">
    <property type="term" value="F:metal ion binding"/>
    <property type="evidence" value="ECO:0007669"/>
    <property type="project" value="UniProtKB-UniRule"/>
</dbReference>
<organism evidence="21 22">
    <name type="scientific">Corynebacterium sphenisci DSM 44792</name>
    <dbReference type="NCBI Taxonomy" id="1437874"/>
    <lineage>
        <taxon>Bacteria</taxon>
        <taxon>Bacillati</taxon>
        <taxon>Actinomycetota</taxon>
        <taxon>Actinomycetes</taxon>
        <taxon>Mycobacteriales</taxon>
        <taxon>Corynebacteriaceae</taxon>
        <taxon>Corynebacterium</taxon>
    </lineage>
</organism>
<dbReference type="Proteomes" id="UP000185469">
    <property type="component" value="Chromosome"/>
</dbReference>
<feature type="binding site" evidence="17">
    <location>
        <position position="458"/>
    </location>
    <ligand>
        <name>(6S)-NADPHX</name>
        <dbReference type="ChEBI" id="CHEBI:64076"/>
    </ligand>
</feature>
<keyword evidence="7 17" id="KW-0067">ATP-binding</keyword>
<evidence type="ECO:0000256" key="3">
    <source>
        <dbReference type="ARBA" id="ARBA00006001"/>
    </source>
</evidence>
<evidence type="ECO:0000256" key="1">
    <source>
        <dbReference type="ARBA" id="ARBA00000013"/>
    </source>
</evidence>
<dbReference type="GO" id="GO:0046496">
    <property type="term" value="P:nicotinamide nucleotide metabolic process"/>
    <property type="evidence" value="ECO:0007669"/>
    <property type="project" value="UniProtKB-UniRule"/>
</dbReference>
<dbReference type="CDD" id="cd01171">
    <property type="entry name" value="YXKO-related"/>
    <property type="match status" value="1"/>
</dbReference>
<dbReference type="GO" id="GO:0052855">
    <property type="term" value="F:ADP-dependent NAD(P)H-hydrate dehydratase activity"/>
    <property type="evidence" value="ECO:0007669"/>
    <property type="project" value="UniProtKB-UniRule"/>
</dbReference>
<evidence type="ECO:0000259" key="20">
    <source>
        <dbReference type="PROSITE" id="PS51385"/>
    </source>
</evidence>
<feature type="binding site" evidence="17">
    <location>
        <begin position="428"/>
        <end position="432"/>
    </location>
    <ligand>
        <name>AMP</name>
        <dbReference type="ChEBI" id="CHEBI:456215"/>
    </ligand>
</feature>
<evidence type="ECO:0000256" key="16">
    <source>
        <dbReference type="ARBA" id="ARBA00049209"/>
    </source>
</evidence>
<comment type="similarity">
    <text evidence="4 18">In the C-terminal section; belongs to the NnrD/CARKD family.</text>
</comment>
<evidence type="ECO:0000256" key="18">
    <source>
        <dbReference type="PIRNR" id="PIRNR017184"/>
    </source>
</evidence>
<dbReference type="InterPro" id="IPR000631">
    <property type="entry name" value="CARKD"/>
</dbReference>
<reference evidence="21 22" key="1">
    <citation type="submission" date="2014-08" db="EMBL/GenBank/DDBJ databases">
        <title>Complete genome sequence of Corynebacterium sphenisci CECT 5990(T) (=DSM 44792(T)), isolated from healthy wild penguins.</title>
        <authorList>
            <person name="Ruckert C."/>
            <person name="Albersmeier A."/>
            <person name="Winkler A."/>
            <person name="Kalinowski J."/>
        </authorList>
    </citation>
    <scope>NUCLEOTIDE SEQUENCE [LARGE SCALE GENOMIC DNA]</scope>
    <source>
        <strain evidence="21 22">DSM 44792</strain>
    </source>
</reference>
<dbReference type="PIRSF" id="PIRSF017184">
    <property type="entry name" value="Nnr"/>
    <property type="match status" value="1"/>
</dbReference>
<feature type="binding site" evidence="17">
    <location>
        <position position="457"/>
    </location>
    <ligand>
        <name>AMP</name>
        <dbReference type="ChEBI" id="CHEBI:456215"/>
    </ligand>
</feature>
<keyword evidence="8 17" id="KW-0521">NADP</keyword>
<comment type="catalytic activity">
    <reaction evidence="1 18">
        <text>(6R)-NADHX = (6S)-NADHX</text>
        <dbReference type="Rhea" id="RHEA:32215"/>
        <dbReference type="ChEBI" id="CHEBI:64074"/>
        <dbReference type="ChEBI" id="CHEBI:64075"/>
        <dbReference type="EC" id="5.1.99.6"/>
    </reaction>
</comment>
<evidence type="ECO:0000256" key="14">
    <source>
        <dbReference type="ARBA" id="ARBA00025153"/>
    </source>
</evidence>
<evidence type="ECO:0000256" key="5">
    <source>
        <dbReference type="ARBA" id="ARBA00022723"/>
    </source>
</evidence>
<keyword evidence="22" id="KW-1185">Reference proteome</keyword>
<comment type="cofactor">
    <cofactor evidence="18">
        <name>K(+)</name>
        <dbReference type="ChEBI" id="CHEBI:29103"/>
    </cofactor>
    <text evidence="18">Binds 1 potassium ion per subunit.</text>
</comment>
<dbReference type="GO" id="GO:0052856">
    <property type="term" value="F:NAD(P)HX epimerase activity"/>
    <property type="evidence" value="ECO:0007669"/>
    <property type="project" value="UniProtKB-EC"/>
</dbReference>
<dbReference type="EMBL" id="CP009248">
    <property type="protein sequence ID" value="APT90069.1"/>
    <property type="molecule type" value="Genomic_DNA"/>
</dbReference>
<comment type="similarity">
    <text evidence="17">Belongs to the NnrD/CARKD family.</text>
</comment>
<dbReference type="GO" id="GO:0110051">
    <property type="term" value="P:metabolite repair"/>
    <property type="evidence" value="ECO:0007669"/>
    <property type="project" value="TreeGrafter"/>
</dbReference>
<dbReference type="STRING" id="1437874.CSPHI_02125"/>
<dbReference type="InterPro" id="IPR029056">
    <property type="entry name" value="Ribokinase-like"/>
</dbReference>
<comment type="catalytic activity">
    <reaction evidence="16 17 18">
        <text>(6S)-NADPHX + ADP = AMP + phosphate + NADPH + H(+)</text>
        <dbReference type="Rhea" id="RHEA:32235"/>
        <dbReference type="ChEBI" id="CHEBI:15378"/>
        <dbReference type="ChEBI" id="CHEBI:43474"/>
        <dbReference type="ChEBI" id="CHEBI:57783"/>
        <dbReference type="ChEBI" id="CHEBI:64076"/>
        <dbReference type="ChEBI" id="CHEBI:456215"/>
        <dbReference type="ChEBI" id="CHEBI:456216"/>
        <dbReference type="EC" id="4.2.1.136"/>
    </reaction>
</comment>
<sequence>MRPLHTVDQIRRGEAPLLAAQHHPDELMRAAAAEVAAAAAGMLDPVPGARVLLLVGSGGNGGDALYAGAALAAAGARVTAALLTEAPQPRAAAALAAAGGRLRPAGELTGADLQEVDLAVDGVVGIGGAGALREPAARLVAGLAAAGAPVLAVDIPSGVAADTGVAAAGAGDLPGHVTAAATITFGGLRRAHALAPACGRVILADIALAAAGGRPAMGLAESLAGVRVADDAAPAVLIEALADPVPLPDLEPGPEEDKYSGGVLGLLAGSEAYPGAGVLAARAAVAATPAMVRVVGPVRAEVIRDRPEVVGHPDLASCGRVRAWAVGPGRGTGPAAVAELAALLDRAEPVLADADAVSILAAEPGLRAAWRARADRGRVGVLTPHAGEFRRLAAALRAEGHGIPDPEEGRIAAAAALAAATGSTVLLKGWATVIAAPGGAATVVRAGSSWAATPGSGDVLTGLAGAHLARTGDPGTLPAAAVIHAVAAKLAARTPAGEAPASAGGIAAALREATAAVAARGRAAMAQ</sequence>
<keyword evidence="6 17" id="KW-0547">Nucleotide-binding</keyword>
<protein>
    <recommendedName>
        <fullName evidence="17">ADP-dependent (S)-NAD(P)H-hydrate dehydratase</fullName>
        <ecNumber evidence="17">4.2.1.136</ecNumber>
    </recommendedName>
    <alternativeName>
        <fullName evidence="17">ADP-dependent NAD(P)HX dehydratase</fullName>
    </alternativeName>
</protein>
<dbReference type="Gene3D" id="3.40.50.10260">
    <property type="entry name" value="YjeF N-terminal domain"/>
    <property type="match status" value="1"/>
</dbReference>
<evidence type="ECO:0000256" key="4">
    <source>
        <dbReference type="ARBA" id="ARBA00009524"/>
    </source>
</evidence>
<dbReference type="PROSITE" id="PS51383">
    <property type="entry name" value="YJEF_C_3"/>
    <property type="match status" value="1"/>
</dbReference>
<dbReference type="KEGG" id="csph:CSPHI_02125"/>
<dbReference type="Gene3D" id="3.40.1190.20">
    <property type="match status" value="1"/>
</dbReference>
<keyword evidence="13" id="KW-0511">Multifunctional enzyme</keyword>
<evidence type="ECO:0000256" key="15">
    <source>
        <dbReference type="ARBA" id="ARBA00048238"/>
    </source>
</evidence>
<dbReference type="SUPFAM" id="SSF53613">
    <property type="entry name" value="Ribokinase-like"/>
    <property type="match status" value="1"/>
</dbReference>
<dbReference type="SUPFAM" id="SSF64153">
    <property type="entry name" value="YjeF N-terminal domain-like"/>
    <property type="match status" value="1"/>
</dbReference>
<dbReference type="Pfam" id="PF03853">
    <property type="entry name" value="YjeF_N"/>
    <property type="match status" value="1"/>
</dbReference>
<keyword evidence="12 17" id="KW-0456">Lyase</keyword>
<dbReference type="GO" id="GO:0005524">
    <property type="term" value="F:ATP binding"/>
    <property type="evidence" value="ECO:0007669"/>
    <property type="project" value="UniProtKB-UniRule"/>
</dbReference>
<dbReference type="HAMAP" id="MF_01965">
    <property type="entry name" value="NADHX_dehydratase"/>
    <property type="match status" value="1"/>
</dbReference>
<gene>
    <name evidence="17" type="primary">nnrD</name>
    <name evidence="21" type="ORF">CSPHI_02125</name>
</gene>
<name>A0A1L7CW20_9CORY</name>
<evidence type="ECO:0000256" key="11">
    <source>
        <dbReference type="ARBA" id="ARBA00023235"/>
    </source>
</evidence>
<dbReference type="InterPro" id="IPR004443">
    <property type="entry name" value="YjeF_N_dom"/>
</dbReference>
<dbReference type="RefSeq" id="WP_075691284.1">
    <property type="nucleotide sequence ID" value="NZ_CP009248.1"/>
</dbReference>
<dbReference type="OrthoDB" id="9806925at2"/>
<comment type="catalytic activity">
    <reaction evidence="15 17 18">
        <text>(6S)-NADHX + ADP = AMP + phosphate + NADH + H(+)</text>
        <dbReference type="Rhea" id="RHEA:32223"/>
        <dbReference type="ChEBI" id="CHEBI:15378"/>
        <dbReference type="ChEBI" id="CHEBI:43474"/>
        <dbReference type="ChEBI" id="CHEBI:57945"/>
        <dbReference type="ChEBI" id="CHEBI:64074"/>
        <dbReference type="ChEBI" id="CHEBI:456215"/>
        <dbReference type="ChEBI" id="CHEBI:456216"/>
        <dbReference type="EC" id="4.2.1.136"/>
    </reaction>
</comment>
<evidence type="ECO:0000256" key="12">
    <source>
        <dbReference type="ARBA" id="ARBA00023239"/>
    </source>
</evidence>
<feature type="domain" description="YjeF C-terminal" evidence="19">
    <location>
        <begin position="241"/>
        <end position="517"/>
    </location>
</feature>
<accession>A0A1L7CW20</accession>
<proteinExistence type="inferred from homology"/>
<feature type="binding site" evidence="17">
    <location>
        <position position="385"/>
    </location>
    <ligand>
        <name>(6S)-NADPHX</name>
        <dbReference type="ChEBI" id="CHEBI:64076"/>
    </ligand>
</feature>
<dbReference type="PROSITE" id="PS51385">
    <property type="entry name" value="YJEF_N"/>
    <property type="match status" value="1"/>
</dbReference>
<comment type="cofactor">
    <cofactor evidence="17">
        <name>Mg(2+)</name>
        <dbReference type="ChEBI" id="CHEBI:18420"/>
    </cofactor>
</comment>
<keyword evidence="11 18" id="KW-0413">Isomerase</keyword>
<dbReference type="Pfam" id="PF01256">
    <property type="entry name" value="Carb_kinase"/>
    <property type="match status" value="1"/>
</dbReference>
<evidence type="ECO:0000313" key="22">
    <source>
        <dbReference type="Proteomes" id="UP000185469"/>
    </source>
</evidence>
<feature type="binding site" evidence="17">
    <location>
        <position position="276"/>
    </location>
    <ligand>
        <name>(6S)-NADPHX</name>
        <dbReference type="ChEBI" id="CHEBI:64076"/>
    </ligand>
</feature>
<dbReference type="PANTHER" id="PTHR12592">
    <property type="entry name" value="ATP-DEPENDENT (S)-NAD(P)H-HYDRATE DEHYDRATASE FAMILY MEMBER"/>
    <property type="match status" value="1"/>
</dbReference>
<dbReference type="InterPro" id="IPR036652">
    <property type="entry name" value="YjeF_N_dom_sf"/>
</dbReference>
<evidence type="ECO:0000256" key="6">
    <source>
        <dbReference type="ARBA" id="ARBA00022741"/>
    </source>
</evidence>
<dbReference type="InterPro" id="IPR030677">
    <property type="entry name" value="Nnr"/>
</dbReference>
<comment type="function">
    <text evidence="14 18">Bifunctional enzyme that catalyzes the epimerization of the S- and R-forms of NAD(P)HX and the dehydration of the S-form of NAD(P)HX at the expense of ADP, which is converted to AMP. This allows the repair of both epimers of NAD(P)HX, a damaged form of NAD(P)H that is a result of enzymatic or heat-dependent hydration.</text>
</comment>
<feature type="binding site" evidence="17">
    <location>
        <position position="329"/>
    </location>
    <ligand>
        <name>(6S)-NADPHX</name>
        <dbReference type="ChEBI" id="CHEBI:64076"/>
    </ligand>
</feature>
<evidence type="ECO:0000256" key="9">
    <source>
        <dbReference type="ARBA" id="ARBA00022958"/>
    </source>
</evidence>